<keyword evidence="5" id="KW-1185">Reference proteome</keyword>
<evidence type="ECO:0000256" key="1">
    <source>
        <dbReference type="ARBA" id="ARBA00022801"/>
    </source>
</evidence>
<dbReference type="GO" id="GO:0016787">
    <property type="term" value="F:hydrolase activity"/>
    <property type="evidence" value="ECO:0007669"/>
    <property type="project" value="UniProtKB-KW"/>
</dbReference>
<protein>
    <submittedName>
        <fullName evidence="4">Alpha/beta hydrolase</fullName>
    </submittedName>
</protein>
<evidence type="ECO:0000259" key="3">
    <source>
        <dbReference type="Pfam" id="PF20434"/>
    </source>
</evidence>
<feature type="domain" description="BD-FAE-like" evidence="3">
    <location>
        <begin position="140"/>
        <end position="343"/>
    </location>
</feature>
<comment type="caution">
    <text evidence="4">The sequence shown here is derived from an EMBL/GenBank/DDBJ whole genome shotgun (WGS) entry which is preliminary data.</text>
</comment>
<evidence type="ECO:0000313" key="5">
    <source>
        <dbReference type="Proteomes" id="UP001551695"/>
    </source>
</evidence>
<dbReference type="SUPFAM" id="SSF53474">
    <property type="entry name" value="alpha/beta-Hydrolases"/>
    <property type="match status" value="1"/>
</dbReference>
<dbReference type="InterPro" id="IPR050300">
    <property type="entry name" value="GDXG_lipolytic_enzyme"/>
</dbReference>
<dbReference type="PANTHER" id="PTHR48081">
    <property type="entry name" value="AB HYDROLASE SUPERFAMILY PROTEIN C4A8.06C"/>
    <property type="match status" value="1"/>
</dbReference>
<dbReference type="Proteomes" id="UP001551695">
    <property type="component" value="Unassembled WGS sequence"/>
</dbReference>
<dbReference type="InterPro" id="IPR029058">
    <property type="entry name" value="AB_hydrolase_fold"/>
</dbReference>
<organism evidence="4 5">
    <name type="scientific">Nocardia aurea</name>
    <dbReference type="NCBI Taxonomy" id="2144174"/>
    <lineage>
        <taxon>Bacteria</taxon>
        <taxon>Bacillati</taxon>
        <taxon>Actinomycetota</taxon>
        <taxon>Actinomycetes</taxon>
        <taxon>Mycobacteriales</taxon>
        <taxon>Nocardiaceae</taxon>
        <taxon>Nocardia</taxon>
    </lineage>
</organism>
<sequence length="389" mass="41380">MVIRWIIALVGVVLAVALGAVTFVIVSATIPESLVPLSFAVSNYGLYLIPAGLLGMGIGLILAQRRNAVVLRILGILVGMVCVVATVAACVPLVASWREAGRQGTQLSIMNYLTGGTNTGDPVETLSTPYASVDGTDLLMDVKMPTDLVEGRRAAVIWVHGGGFTGGDRGEGPEWHKWLNDRGYAVFAIEYRLTPPPRWEQAPGDIRCAVGRIKERATEFGIDPARVMLAGGSAGGNLALMGAYADERVAPSCPVGDTSVAAVTAFSPPTDLSSGWYDTGSPDYSHRTLTDYLGGAPDVHPDRYAAASPRTYVRPGLPPTLLMHGTRDHVVPFDQSAALTTALESASVPVTLVPLPYADHGFDVTWGDWATQISRDTFDDFLARYFPAP</sequence>
<dbReference type="RefSeq" id="WP_355087095.1">
    <property type="nucleotide sequence ID" value="NZ_JBEXKW010000029.1"/>
</dbReference>
<gene>
    <name evidence="4" type="ORF">AB0I48_24290</name>
</gene>
<dbReference type="PANTHER" id="PTHR48081:SF13">
    <property type="entry name" value="ALPHA_BETA HYDROLASE"/>
    <property type="match status" value="1"/>
</dbReference>
<dbReference type="EMBL" id="JBFAKC010000011">
    <property type="protein sequence ID" value="MEV0710689.1"/>
    <property type="molecule type" value="Genomic_DNA"/>
</dbReference>
<keyword evidence="1 4" id="KW-0378">Hydrolase</keyword>
<evidence type="ECO:0000313" key="4">
    <source>
        <dbReference type="EMBL" id="MEV0710689.1"/>
    </source>
</evidence>
<name>A0ABV3FZ28_9NOCA</name>
<dbReference type="Pfam" id="PF20434">
    <property type="entry name" value="BD-FAE"/>
    <property type="match status" value="1"/>
</dbReference>
<dbReference type="Gene3D" id="3.40.50.1820">
    <property type="entry name" value="alpha/beta hydrolase"/>
    <property type="match status" value="1"/>
</dbReference>
<keyword evidence="2" id="KW-1133">Transmembrane helix</keyword>
<proteinExistence type="predicted"/>
<dbReference type="InterPro" id="IPR049492">
    <property type="entry name" value="BD-FAE-like_dom"/>
</dbReference>
<keyword evidence="2" id="KW-0472">Membrane</keyword>
<feature type="transmembrane region" description="Helical" evidence="2">
    <location>
        <begin position="70"/>
        <end position="95"/>
    </location>
</feature>
<evidence type="ECO:0000256" key="2">
    <source>
        <dbReference type="SAM" id="Phobius"/>
    </source>
</evidence>
<reference evidence="4 5" key="1">
    <citation type="submission" date="2024-06" db="EMBL/GenBank/DDBJ databases">
        <title>The Natural Products Discovery Center: Release of the First 8490 Sequenced Strains for Exploring Actinobacteria Biosynthetic Diversity.</title>
        <authorList>
            <person name="Kalkreuter E."/>
            <person name="Kautsar S.A."/>
            <person name="Yang D."/>
            <person name="Bader C.D."/>
            <person name="Teijaro C.N."/>
            <person name="Fluegel L."/>
            <person name="Davis C.M."/>
            <person name="Simpson J.R."/>
            <person name="Lauterbach L."/>
            <person name="Steele A.D."/>
            <person name="Gui C."/>
            <person name="Meng S."/>
            <person name="Li G."/>
            <person name="Viehrig K."/>
            <person name="Ye F."/>
            <person name="Su P."/>
            <person name="Kiefer A.F."/>
            <person name="Nichols A."/>
            <person name="Cepeda A.J."/>
            <person name="Yan W."/>
            <person name="Fan B."/>
            <person name="Jiang Y."/>
            <person name="Adhikari A."/>
            <person name="Zheng C.-J."/>
            <person name="Schuster L."/>
            <person name="Cowan T.M."/>
            <person name="Smanski M.J."/>
            <person name="Chevrette M.G."/>
            <person name="De Carvalho L.P.S."/>
            <person name="Shen B."/>
        </authorList>
    </citation>
    <scope>NUCLEOTIDE SEQUENCE [LARGE SCALE GENOMIC DNA]</scope>
    <source>
        <strain evidence="4 5">NPDC050403</strain>
    </source>
</reference>
<accession>A0ABV3FZ28</accession>
<feature type="transmembrane region" description="Helical" evidence="2">
    <location>
        <begin position="44"/>
        <end position="63"/>
    </location>
</feature>
<keyword evidence="2" id="KW-0812">Transmembrane</keyword>